<evidence type="ECO:0000256" key="4">
    <source>
        <dbReference type="ARBA" id="ARBA00022679"/>
    </source>
</evidence>
<gene>
    <name evidence="7" type="ORF">SAMN05660642_03946</name>
</gene>
<evidence type="ECO:0000256" key="2">
    <source>
        <dbReference type="ARBA" id="ARBA00002788"/>
    </source>
</evidence>
<accession>A0A1G9Y9H6</accession>
<dbReference type="Gene3D" id="3.40.50.510">
    <property type="entry name" value="Phosphotransferase system, mannose-type IIA component"/>
    <property type="match status" value="1"/>
</dbReference>
<dbReference type="EMBL" id="FNHE01000011">
    <property type="protein sequence ID" value="SDN05774.1"/>
    <property type="molecule type" value="Genomic_DNA"/>
</dbReference>
<comment type="function">
    <text evidence="2">Component of the dihydroxyacetone kinase complex, which is responsible for the phosphoenolpyruvate (PEP)-dependent phosphorylation of dihydroxyacetone. DhaM serves as the phosphoryl donor. Is phosphorylated by phosphoenolpyruvate in an EI- and HPr-dependent reaction, and a phosphorelay system on histidine residues finally leads to phosphoryl transfer to DhaL and dihydroxyacetone.</text>
</comment>
<dbReference type="PANTHER" id="PTHR38594">
    <property type="entry name" value="PEP-DEPENDENT DIHYDROXYACETONE KINASE, PHOSPHORYL DONOR SUBUNIT DHAM"/>
    <property type="match status" value="1"/>
</dbReference>
<dbReference type="PANTHER" id="PTHR38594:SF1">
    <property type="entry name" value="PEP-DEPENDENT DIHYDROXYACETONE KINASE, PHOSPHORYL DONOR SUBUNIT DHAM"/>
    <property type="match status" value="1"/>
</dbReference>
<dbReference type="GO" id="GO:0016020">
    <property type="term" value="C:membrane"/>
    <property type="evidence" value="ECO:0007669"/>
    <property type="project" value="InterPro"/>
</dbReference>
<dbReference type="Pfam" id="PF03610">
    <property type="entry name" value="EIIA-man"/>
    <property type="match status" value="1"/>
</dbReference>
<dbReference type="SUPFAM" id="SSF53062">
    <property type="entry name" value="PTS system fructose IIA component-like"/>
    <property type="match status" value="1"/>
</dbReference>
<dbReference type="RefSeq" id="WP_091222362.1">
    <property type="nucleotide sequence ID" value="NZ_FNHE01000011.1"/>
</dbReference>
<name>A0A1G9Y9H6_9ACTN</name>
<comment type="subunit">
    <text evidence="5">Homodimer. The dihydroxyacetone kinase complex is composed of a homodimer of DhaM, a homodimer of DhaK and the subunit DhaL.</text>
</comment>
<dbReference type="InterPro" id="IPR039643">
    <property type="entry name" value="DhaM"/>
</dbReference>
<protein>
    <recommendedName>
        <fullName evidence="3">phosphoenolpyruvate--glycerone phosphotransferase</fullName>
        <ecNumber evidence="3">2.7.1.121</ecNumber>
    </recommendedName>
</protein>
<dbReference type="InterPro" id="IPR036662">
    <property type="entry name" value="PTS_EIIA_man-typ_sf"/>
</dbReference>
<evidence type="ECO:0000256" key="1">
    <source>
        <dbReference type="ARBA" id="ARBA00001113"/>
    </source>
</evidence>
<reference evidence="8" key="1">
    <citation type="submission" date="2016-10" db="EMBL/GenBank/DDBJ databases">
        <authorList>
            <person name="Varghese N."/>
            <person name="Submissions S."/>
        </authorList>
    </citation>
    <scope>NUCLEOTIDE SEQUENCE [LARGE SCALE GENOMIC DNA]</scope>
    <source>
        <strain evidence="8">DSM 45419</strain>
    </source>
</reference>
<dbReference type="GO" id="GO:0019563">
    <property type="term" value="P:glycerol catabolic process"/>
    <property type="evidence" value="ECO:0007669"/>
    <property type="project" value="InterPro"/>
</dbReference>
<keyword evidence="4" id="KW-0808">Transferase</keyword>
<dbReference type="STRING" id="1137991.SAMN05660642_03946"/>
<evidence type="ECO:0000256" key="3">
    <source>
        <dbReference type="ARBA" id="ARBA00012095"/>
    </source>
</evidence>
<organism evidence="7 8">
    <name type="scientific">Geodermatophilus siccatus</name>
    <dbReference type="NCBI Taxonomy" id="1137991"/>
    <lineage>
        <taxon>Bacteria</taxon>
        <taxon>Bacillati</taxon>
        <taxon>Actinomycetota</taxon>
        <taxon>Actinomycetes</taxon>
        <taxon>Geodermatophilales</taxon>
        <taxon>Geodermatophilaceae</taxon>
        <taxon>Geodermatophilus</taxon>
    </lineage>
</organism>
<evidence type="ECO:0000259" key="6">
    <source>
        <dbReference type="PROSITE" id="PS51096"/>
    </source>
</evidence>
<proteinExistence type="predicted"/>
<sequence>MPVGLVVVSHSRALADAAVELARGMLPGRELAVGVAAGDVDGGLGTDATAIADAVTAADSGDGVVVLMDLGSAVLSAETALELLDDDVRERVVLSPAPLVEGLVGAAVTAAAGADRDRVATEALRGLAPKQAHLGGPAGGS</sequence>
<dbReference type="InterPro" id="IPR012844">
    <property type="entry name" value="DhaM_N"/>
</dbReference>
<dbReference type="OrthoDB" id="9765468at2"/>
<evidence type="ECO:0000256" key="5">
    <source>
        <dbReference type="ARBA" id="ARBA00046577"/>
    </source>
</evidence>
<evidence type="ECO:0000313" key="7">
    <source>
        <dbReference type="EMBL" id="SDN05774.1"/>
    </source>
</evidence>
<dbReference type="Proteomes" id="UP000198680">
    <property type="component" value="Unassembled WGS sequence"/>
</dbReference>
<feature type="domain" description="PTS EIIA type-4" evidence="6">
    <location>
        <begin position="2"/>
        <end position="132"/>
    </location>
</feature>
<dbReference type="AlphaFoldDB" id="A0A1G9Y9H6"/>
<dbReference type="NCBIfam" id="TIGR02364">
    <property type="entry name" value="dha_pts"/>
    <property type="match status" value="1"/>
</dbReference>
<dbReference type="EC" id="2.7.1.121" evidence="3"/>
<dbReference type="InterPro" id="IPR004701">
    <property type="entry name" value="PTS_EIIA_man-typ"/>
</dbReference>
<keyword evidence="7" id="KW-0418">Kinase</keyword>
<comment type="catalytic activity">
    <reaction evidence="1">
        <text>dihydroxyacetone + phosphoenolpyruvate = dihydroxyacetone phosphate + pyruvate</text>
        <dbReference type="Rhea" id="RHEA:18381"/>
        <dbReference type="ChEBI" id="CHEBI:15361"/>
        <dbReference type="ChEBI" id="CHEBI:16016"/>
        <dbReference type="ChEBI" id="CHEBI:57642"/>
        <dbReference type="ChEBI" id="CHEBI:58702"/>
        <dbReference type="EC" id="2.7.1.121"/>
    </reaction>
</comment>
<dbReference type="GO" id="GO:0009401">
    <property type="term" value="P:phosphoenolpyruvate-dependent sugar phosphotransferase system"/>
    <property type="evidence" value="ECO:0007669"/>
    <property type="project" value="InterPro"/>
</dbReference>
<keyword evidence="8" id="KW-1185">Reference proteome</keyword>
<dbReference type="PROSITE" id="PS51096">
    <property type="entry name" value="PTS_EIIA_TYPE_4"/>
    <property type="match status" value="1"/>
</dbReference>
<evidence type="ECO:0000313" key="8">
    <source>
        <dbReference type="Proteomes" id="UP000198680"/>
    </source>
</evidence>
<dbReference type="GO" id="GO:0047324">
    <property type="term" value="F:phosphoenolpyruvate-glycerone phosphotransferase activity"/>
    <property type="evidence" value="ECO:0007669"/>
    <property type="project" value="UniProtKB-EC"/>
</dbReference>